<name>A0A3B0UXR4_9ZZZZ</name>
<dbReference type="InterPro" id="IPR036291">
    <property type="entry name" value="NAD(P)-bd_dom_sf"/>
</dbReference>
<organism evidence="2">
    <name type="scientific">hydrothermal vent metagenome</name>
    <dbReference type="NCBI Taxonomy" id="652676"/>
    <lineage>
        <taxon>unclassified sequences</taxon>
        <taxon>metagenomes</taxon>
        <taxon>ecological metagenomes</taxon>
    </lineage>
</organism>
<dbReference type="Gene3D" id="3.40.50.720">
    <property type="entry name" value="NAD(P)-binding Rossmann-like Domain"/>
    <property type="match status" value="1"/>
</dbReference>
<dbReference type="EMBL" id="UOEU01000189">
    <property type="protein sequence ID" value="VAW31272.1"/>
    <property type="molecule type" value="Genomic_DNA"/>
</dbReference>
<proteinExistence type="predicted"/>
<accession>A0A3B0UXR4</accession>
<dbReference type="InterPro" id="IPR016040">
    <property type="entry name" value="NAD(P)-bd_dom"/>
</dbReference>
<feature type="domain" description="NAD(P)-binding" evidence="1">
    <location>
        <begin position="4"/>
        <end position="326"/>
    </location>
</feature>
<reference evidence="2" key="1">
    <citation type="submission" date="2018-06" db="EMBL/GenBank/DDBJ databases">
        <authorList>
            <person name="Zhirakovskaya E."/>
        </authorList>
    </citation>
    <scope>NUCLEOTIDE SEQUENCE</scope>
</reference>
<dbReference type="EC" id="5.1.3.2" evidence="2"/>
<protein>
    <submittedName>
        <fullName evidence="2">UDP-glucose 4-epimerase</fullName>
        <ecNumber evidence="2">5.1.3.2</ecNumber>
    </submittedName>
</protein>
<sequence length="338" mass="37519">MKLFITGGAGFIGCNSADYFLQQGHEVVVFDNLSRKGGPANLDWLRERHGERLRFVSGDIREYGSLVASIGGADAVLHLASQVAVTTSVNNPREDFEINALGTFNVLEAVRHECPEAAVLYASTNKVYGGMEGAKVALQNGRYGYTNYPHGIPETFPLDFHSPYGCSKGAGDQYMLDYARIYDLKTLVFRQSCIYGRRQFGIEDQGWVAHFVIATVLNRAISIYGDGKQVRDLLHVQDLIHAYELGIQNIDTLQGEMFNIGGGSSHTLSIWTEFGPLLASLAGHEVPVTRSAWRPGDQRVFIADIRKIKQKLGWQPTISPQQGIQDLYEWVFANPTLF</sequence>
<dbReference type="Pfam" id="PF16363">
    <property type="entry name" value="GDP_Man_Dehyd"/>
    <property type="match status" value="1"/>
</dbReference>
<dbReference type="GO" id="GO:0003978">
    <property type="term" value="F:UDP-glucose 4-epimerase activity"/>
    <property type="evidence" value="ECO:0007669"/>
    <property type="project" value="UniProtKB-EC"/>
</dbReference>
<evidence type="ECO:0000313" key="2">
    <source>
        <dbReference type="EMBL" id="VAW31272.1"/>
    </source>
</evidence>
<keyword evidence="2" id="KW-0413">Isomerase</keyword>
<dbReference type="PANTHER" id="PTHR43000">
    <property type="entry name" value="DTDP-D-GLUCOSE 4,6-DEHYDRATASE-RELATED"/>
    <property type="match status" value="1"/>
</dbReference>
<gene>
    <name evidence="2" type="ORF">MNBD_CHLOROFLEXI01-4898</name>
</gene>
<dbReference type="AlphaFoldDB" id="A0A3B0UXR4"/>
<evidence type="ECO:0000259" key="1">
    <source>
        <dbReference type="Pfam" id="PF16363"/>
    </source>
</evidence>
<dbReference type="SUPFAM" id="SSF51735">
    <property type="entry name" value="NAD(P)-binding Rossmann-fold domains"/>
    <property type="match status" value="1"/>
</dbReference>